<dbReference type="EMBL" id="CP159342">
    <property type="protein sequence ID" value="XCH75976.1"/>
    <property type="molecule type" value="Genomic_DNA"/>
</dbReference>
<dbReference type="GO" id="GO:0035312">
    <property type="term" value="F:5'-3' DNA exonuclease activity"/>
    <property type="evidence" value="ECO:0007669"/>
    <property type="project" value="TreeGrafter"/>
</dbReference>
<organism evidence="1">
    <name type="scientific">Micromonospora sp. CCTCC AA 2012012</name>
    <dbReference type="NCBI Taxonomy" id="3111921"/>
    <lineage>
        <taxon>Bacteria</taxon>
        <taxon>Bacillati</taxon>
        <taxon>Actinomycetota</taxon>
        <taxon>Actinomycetes</taxon>
        <taxon>Micromonosporales</taxon>
        <taxon>Micromonosporaceae</taxon>
        <taxon>Micromonospora</taxon>
    </lineage>
</organism>
<dbReference type="GO" id="GO:0004534">
    <property type="term" value="F:5'-3' RNA exonuclease activity"/>
    <property type="evidence" value="ECO:0007669"/>
    <property type="project" value="TreeGrafter"/>
</dbReference>
<reference evidence="1" key="1">
    <citation type="submission" date="2024-01" db="EMBL/GenBank/DDBJ databases">
        <title>The genome sequence of Micromonospora mangrovi CCTCC AA 2012012.</title>
        <authorList>
            <person name="Gao J."/>
        </authorList>
    </citation>
    <scope>NUCLEOTIDE SEQUENCE</scope>
    <source>
        <strain evidence="1">CCTCC AA 2012012</strain>
    </source>
</reference>
<dbReference type="RefSeq" id="WP_350935935.1">
    <property type="nucleotide sequence ID" value="NZ_CP157762.1"/>
</dbReference>
<name>A0AAU7MCM4_9ACTN</name>
<dbReference type="InterPro" id="IPR016195">
    <property type="entry name" value="Pol/histidinol_Pase-like"/>
</dbReference>
<dbReference type="PANTHER" id="PTHR42924">
    <property type="entry name" value="EXONUCLEASE"/>
    <property type="match status" value="1"/>
</dbReference>
<proteinExistence type="predicted"/>
<evidence type="ECO:0000313" key="2">
    <source>
        <dbReference type="EMBL" id="XCH75976.1"/>
    </source>
</evidence>
<gene>
    <name evidence="2" type="ORF">ABUL08_07785</name>
    <name evidence="1" type="ORF">VK199_07740</name>
</gene>
<dbReference type="InterPro" id="IPR006311">
    <property type="entry name" value="TAT_signal"/>
</dbReference>
<dbReference type="PANTHER" id="PTHR42924:SF3">
    <property type="entry name" value="POLYMERASE_HISTIDINOL PHOSPHATASE N-TERMINAL DOMAIN-CONTAINING PROTEIN"/>
    <property type="match status" value="1"/>
</dbReference>
<reference evidence="2" key="2">
    <citation type="submission" date="2024-06" db="EMBL/GenBank/DDBJ databases">
        <title>Micromonospora mangrovi CCTCC AA 2012012 genome sequences.</title>
        <authorList>
            <person name="Gao J."/>
        </authorList>
    </citation>
    <scope>NUCLEOTIDE SEQUENCE</scope>
    <source>
        <strain evidence="2">CCTCC AA 2012012</strain>
    </source>
</reference>
<dbReference type="EMBL" id="CP157762">
    <property type="protein sequence ID" value="XBP95273.1"/>
    <property type="molecule type" value="Genomic_DNA"/>
</dbReference>
<dbReference type="PROSITE" id="PS51318">
    <property type="entry name" value="TAT"/>
    <property type="match status" value="1"/>
</dbReference>
<dbReference type="AlphaFoldDB" id="A0AAU7MCM4"/>
<dbReference type="SUPFAM" id="SSF89550">
    <property type="entry name" value="PHP domain-like"/>
    <property type="match status" value="2"/>
</dbReference>
<protein>
    <recommendedName>
        <fullName evidence="3">Polymerase/histidinol phosphatase N-terminal domain-containing protein</fullName>
    </recommendedName>
</protein>
<evidence type="ECO:0008006" key="3">
    <source>
        <dbReference type="Google" id="ProtNLM"/>
    </source>
</evidence>
<sequence length="603" mass="65595">MTAESGTRDERPRLHRRHLLVAAGGLAVAGVGVPVALAATADPPPPTPVRGRRPISMAMHLHASFSEGTASFAAHLDQAQRHGVDVIWWTDHDFRVAAHDHRRAVHFDGAQEPEGGLAWTWTASTEGRLTASAADFVDTPHATDDPGKALRLAAAGDGILWYAGKAWNWTHTGNISDTTLHLDVLPEESGPDATLIVEIALSHHPARAGRPAGQHVLRYRLGAARTAGHRTDGLRGTIDLPAPTGQWRRHTLPLLADVRRLWPDLVAGDNSLCGLRLGVDVRGSTRGSFVVDRLVFERARRAGQAGEDLRAEVLRGYAGRFPGVTHHRAYEVSMVRHLNWFGGDQTLPAFPSPPYRDNDVGRTERMIEFLHAHGGVVCWNHPLDVENRESLARLMVQRNNLGADLIEIGRAPVDNYLWAYDVAARNAVFATAVGVTDDHDGTDWRGRADRHLTYVWAPSTGRDDLVAALRAGQAWFTDLARWRGALDIQVDGRSAMGAVLLTPAAEVTLRLHATDLPDGASLTVVTGTVDLAGDADLTPATTTTRLTPRQLRQGWYDLRLPPGPGAYVRTEIRSADGEILAAGNPTWLLRSAPPRGIPPARRF</sequence>
<evidence type="ECO:0000313" key="1">
    <source>
        <dbReference type="EMBL" id="XBP95273.1"/>
    </source>
</evidence>
<dbReference type="Gene3D" id="3.20.20.140">
    <property type="entry name" value="Metal-dependent hydrolases"/>
    <property type="match status" value="2"/>
</dbReference>
<accession>A0AAU7MCM4</accession>
<dbReference type="InterPro" id="IPR052018">
    <property type="entry name" value="PHP_domain"/>
</dbReference>